<keyword evidence="2" id="KW-1185">Reference proteome</keyword>
<dbReference type="EMBL" id="JWZT01005579">
    <property type="protein sequence ID" value="KII60505.1"/>
    <property type="molecule type" value="Genomic_DNA"/>
</dbReference>
<organism evidence="1 2">
    <name type="scientific">Thelohanellus kitauei</name>
    <name type="common">Myxosporean</name>
    <dbReference type="NCBI Taxonomy" id="669202"/>
    <lineage>
        <taxon>Eukaryota</taxon>
        <taxon>Metazoa</taxon>
        <taxon>Cnidaria</taxon>
        <taxon>Myxozoa</taxon>
        <taxon>Myxosporea</taxon>
        <taxon>Bivalvulida</taxon>
        <taxon>Platysporina</taxon>
        <taxon>Myxobolidae</taxon>
        <taxon>Thelohanellus</taxon>
    </lineage>
</organism>
<comment type="caution">
    <text evidence="1">The sequence shown here is derived from an EMBL/GenBank/DDBJ whole genome shotgun (WGS) entry which is preliminary data.</text>
</comment>
<sequence>MKRKCLRCNQYRDYSSSVYLLHGTVLPSCLIHKQNQLQPEFAVEIDDSKFVKRKYSSSRLVDGNMTSDMNRFLPDTQTCHERQSLCKGEHQWRKNGKDRDDMYSVTF</sequence>
<name>A0A0C2M0G0_THEKT</name>
<evidence type="ECO:0000313" key="2">
    <source>
        <dbReference type="Proteomes" id="UP000031668"/>
    </source>
</evidence>
<evidence type="ECO:0000313" key="1">
    <source>
        <dbReference type="EMBL" id="KII60505.1"/>
    </source>
</evidence>
<dbReference type="Proteomes" id="UP000031668">
    <property type="component" value="Unassembled WGS sequence"/>
</dbReference>
<reference evidence="1 2" key="1">
    <citation type="journal article" date="2014" name="Genome Biol. Evol.">
        <title>The genome of the myxosporean Thelohanellus kitauei shows adaptations to nutrient acquisition within its fish host.</title>
        <authorList>
            <person name="Yang Y."/>
            <person name="Xiong J."/>
            <person name="Zhou Z."/>
            <person name="Huo F."/>
            <person name="Miao W."/>
            <person name="Ran C."/>
            <person name="Liu Y."/>
            <person name="Zhang J."/>
            <person name="Feng J."/>
            <person name="Wang M."/>
            <person name="Wang M."/>
            <person name="Wang L."/>
            <person name="Yao B."/>
        </authorList>
    </citation>
    <scope>NUCLEOTIDE SEQUENCE [LARGE SCALE GENOMIC DNA]</scope>
    <source>
        <strain evidence="1">Wuqing</strain>
    </source>
</reference>
<protein>
    <submittedName>
        <fullName evidence="1">Uncharacterized protein</fullName>
    </submittedName>
</protein>
<accession>A0A0C2M0G0</accession>
<dbReference type="AlphaFoldDB" id="A0A0C2M0G0"/>
<gene>
    <name evidence="1" type="ORF">RF11_05579</name>
</gene>
<proteinExistence type="predicted"/>